<dbReference type="PANTHER" id="PTHR46889">
    <property type="entry name" value="TRANSPOSASE INSF FOR INSERTION SEQUENCE IS3B-RELATED"/>
    <property type="match status" value="1"/>
</dbReference>
<name>K0EP50_NOCB7</name>
<evidence type="ECO:0000313" key="2">
    <source>
        <dbReference type="EMBL" id="AFT98758.1"/>
    </source>
</evidence>
<proteinExistence type="predicted"/>
<dbReference type="GO" id="GO:0015074">
    <property type="term" value="P:DNA integration"/>
    <property type="evidence" value="ECO:0007669"/>
    <property type="project" value="InterPro"/>
</dbReference>
<dbReference type="AlphaFoldDB" id="K0EP50"/>
<reference evidence="2 3" key="1">
    <citation type="journal article" date="2012" name="J. Bacteriol.">
        <title>Complete genome sequence of Nocardia brasiliensis HUJEG-1.</title>
        <authorList>
            <person name="Vera-Cabrera L."/>
            <person name="Ortiz-Lopez R."/>
            <person name="Elizondo-Gonzalez R."/>
            <person name="Perez-Maya A.A."/>
            <person name="Ocampo-Candiani J."/>
        </authorList>
    </citation>
    <scope>NUCLEOTIDE SEQUENCE [LARGE SCALE GENOMIC DNA]</scope>
    <source>
        <strain evidence="3">ATCC 700358</strain>
    </source>
</reference>
<organism evidence="2 3">
    <name type="scientific">Nocardia brasiliensis (strain ATCC 700358 / HUJEG-1)</name>
    <dbReference type="NCBI Taxonomy" id="1133849"/>
    <lineage>
        <taxon>Bacteria</taxon>
        <taxon>Bacillati</taxon>
        <taxon>Actinomycetota</taxon>
        <taxon>Actinomycetes</taxon>
        <taxon>Mycobacteriales</taxon>
        <taxon>Nocardiaceae</taxon>
        <taxon>Nocardia</taxon>
    </lineage>
</organism>
<dbReference type="EMBL" id="CP003876">
    <property type="protein sequence ID" value="AFT98758.1"/>
    <property type="molecule type" value="Genomic_DNA"/>
</dbReference>
<protein>
    <submittedName>
        <fullName evidence="2">ISMsm7, transposase orfB</fullName>
    </submittedName>
</protein>
<feature type="domain" description="Integrase catalytic" evidence="1">
    <location>
        <begin position="1"/>
        <end position="156"/>
    </location>
</feature>
<dbReference type="InterPro" id="IPR050900">
    <property type="entry name" value="Transposase_IS3/IS150/IS904"/>
</dbReference>
<dbReference type="PANTHER" id="PTHR46889:SF4">
    <property type="entry name" value="TRANSPOSASE INSO FOR INSERTION SEQUENCE ELEMENT IS911B-RELATED"/>
    <property type="match status" value="1"/>
</dbReference>
<evidence type="ECO:0000313" key="3">
    <source>
        <dbReference type="Proteomes" id="UP000006304"/>
    </source>
</evidence>
<dbReference type="SUPFAM" id="SSF53098">
    <property type="entry name" value="Ribonuclease H-like"/>
    <property type="match status" value="1"/>
</dbReference>
<keyword evidence="3" id="KW-1185">Reference proteome</keyword>
<gene>
    <name evidence="2" type="ORF">O3I_003980</name>
</gene>
<dbReference type="KEGG" id="nbr:O3I_003980"/>
<dbReference type="Proteomes" id="UP000006304">
    <property type="component" value="Chromosome"/>
</dbReference>
<dbReference type="PROSITE" id="PS50994">
    <property type="entry name" value="INTEGRASE"/>
    <property type="match status" value="1"/>
</dbReference>
<accession>K0EP50</accession>
<evidence type="ECO:0000259" key="1">
    <source>
        <dbReference type="PROSITE" id="PS50994"/>
    </source>
</evidence>
<sequence length="161" mass="18354">MWLTGITEHRTEERKLHLCAIKGCRSNRGVGYSIDERITAALAVAALRNTVAMRAPVATVVYSVRGSQFVLDSSWMVLLATGLRGSMRRVGTCGDNAAMEWFVALLQRNVLDPRHWATREELRIAIVIRIERTYHRHRRQRRLGRRTPIEFETIDQSALAA</sequence>
<dbReference type="STRING" id="1133849.O3I_003980"/>
<dbReference type="eggNOG" id="COG2801">
    <property type="taxonomic scope" value="Bacteria"/>
</dbReference>
<dbReference type="HOGENOM" id="CLU_027402_41_1_11"/>
<dbReference type="InterPro" id="IPR001584">
    <property type="entry name" value="Integrase_cat-core"/>
</dbReference>
<dbReference type="InterPro" id="IPR012337">
    <property type="entry name" value="RNaseH-like_sf"/>
</dbReference>